<dbReference type="InterPro" id="IPR017941">
    <property type="entry name" value="Rieske_2Fe-2S"/>
</dbReference>
<organism evidence="8 9">
    <name type="scientific">Adhaeribacter rhizoryzae</name>
    <dbReference type="NCBI Taxonomy" id="2607907"/>
    <lineage>
        <taxon>Bacteria</taxon>
        <taxon>Pseudomonadati</taxon>
        <taxon>Bacteroidota</taxon>
        <taxon>Cytophagia</taxon>
        <taxon>Cytophagales</taxon>
        <taxon>Hymenobacteraceae</taxon>
        <taxon>Adhaeribacter</taxon>
    </lineage>
</organism>
<keyword evidence="9" id="KW-1185">Reference proteome</keyword>
<dbReference type="PRINTS" id="PR00162">
    <property type="entry name" value="RIESKE"/>
</dbReference>
<dbReference type="EMBL" id="VWSF01000019">
    <property type="protein sequence ID" value="KAA5542017.1"/>
    <property type="molecule type" value="Genomic_DNA"/>
</dbReference>
<proteinExistence type="predicted"/>
<dbReference type="InterPro" id="IPR014349">
    <property type="entry name" value="Rieske_Fe-S_prot"/>
</dbReference>
<evidence type="ECO:0000313" key="8">
    <source>
        <dbReference type="EMBL" id="KAA5542017.1"/>
    </source>
</evidence>
<keyword evidence="2" id="KW-0479">Metal-binding</keyword>
<dbReference type="GO" id="GO:0046872">
    <property type="term" value="F:metal ion binding"/>
    <property type="evidence" value="ECO:0007669"/>
    <property type="project" value="UniProtKB-KW"/>
</dbReference>
<comment type="cofactor">
    <cofactor evidence="6">
        <name>[2Fe-2S] cluster</name>
        <dbReference type="ChEBI" id="CHEBI:190135"/>
    </cofactor>
</comment>
<keyword evidence="4" id="KW-0411">Iron-sulfur</keyword>
<dbReference type="PANTHER" id="PTHR10134">
    <property type="entry name" value="CYTOCHROME B-C1 COMPLEX SUBUNIT RIESKE, MITOCHONDRIAL"/>
    <property type="match status" value="1"/>
</dbReference>
<reference evidence="8 9" key="1">
    <citation type="submission" date="2019-09" db="EMBL/GenBank/DDBJ databases">
        <title>Genome sequence and assembly of Adhaeribacter sp.</title>
        <authorList>
            <person name="Chhetri G."/>
        </authorList>
    </citation>
    <scope>NUCLEOTIDE SEQUENCE [LARGE SCALE GENOMIC DNA]</scope>
    <source>
        <strain evidence="8 9">DK36</strain>
    </source>
</reference>
<dbReference type="CDD" id="cd03467">
    <property type="entry name" value="Rieske"/>
    <property type="match status" value="1"/>
</dbReference>
<gene>
    <name evidence="8" type="ORF">F0145_19715</name>
</gene>
<keyword evidence="5" id="KW-1015">Disulfide bond</keyword>
<evidence type="ECO:0000256" key="3">
    <source>
        <dbReference type="ARBA" id="ARBA00023004"/>
    </source>
</evidence>
<dbReference type="SUPFAM" id="SSF50022">
    <property type="entry name" value="ISP domain"/>
    <property type="match status" value="1"/>
</dbReference>
<dbReference type="Proteomes" id="UP000323426">
    <property type="component" value="Unassembled WGS sequence"/>
</dbReference>
<dbReference type="GO" id="GO:0016020">
    <property type="term" value="C:membrane"/>
    <property type="evidence" value="ECO:0007669"/>
    <property type="project" value="InterPro"/>
</dbReference>
<keyword evidence="1" id="KW-0001">2Fe-2S</keyword>
<dbReference type="InterPro" id="IPR005805">
    <property type="entry name" value="Rieske_Fe-S_prot_C"/>
</dbReference>
<dbReference type="Gene3D" id="2.102.10.10">
    <property type="entry name" value="Rieske [2Fe-2S] iron-sulphur domain"/>
    <property type="match status" value="1"/>
</dbReference>
<evidence type="ECO:0000256" key="6">
    <source>
        <dbReference type="ARBA" id="ARBA00034078"/>
    </source>
</evidence>
<evidence type="ECO:0000259" key="7">
    <source>
        <dbReference type="PROSITE" id="PS51296"/>
    </source>
</evidence>
<feature type="domain" description="Rieske" evidence="7">
    <location>
        <begin position="49"/>
        <end position="143"/>
    </location>
</feature>
<protein>
    <submittedName>
        <fullName evidence="8">Rieske 2Fe-2S domain-containing protein</fullName>
    </submittedName>
</protein>
<dbReference type="RefSeq" id="WP_150091189.1">
    <property type="nucleotide sequence ID" value="NZ_VWSF01000019.1"/>
</dbReference>
<evidence type="ECO:0000256" key="2">
    <source>
        <dbReference type="ARBA" id="ARBA00022723"/>
    </source>
</evidence>
<evidence type="ECO:0000256" key="1">
    <source>
        <dbReference type="ARBA" id="ARBA00022714"/>
    </source>
</evidence>
<evidence type="ECO:0000256" key="4">
    <source>
        <dbReference type="ARBA" id="ARBA00023014"/>
    </source>
</evidence>
<keyword evidence="3" id="KW-0408">Iron</keyword>
<dbReference type="PROSITE" id="PS51296">
    <property type="entry name" value="RIESKE"/>
    <property type="match status" value="1"/>
</dbReference>
<dbReference type="Pfam" id="PF00355">
    <property type="entry name" value="Rieske"/>
    <property type="match status" value="1"/>
</dbReference>
<name>A0A5M6D3D9_9BACT</name>
<accession>A0A5M6D3D9</accession>
<evidence type="ECO:0000256" key="5">
    <source>
        <dbReference type="ARBA" id="ARBA00023157"/>
    </source>
</evidence>
<comment type="caution">
    <text evidence="8">The sequence shown here is derived from an EMBL/GenBank/DDBJ whole genome shotgun (WGS) entry which is preliminary data.</text>
</comment>
<dbReference type="AlphaFoldDB" id="A0A5M6D3D9"/>
<dbReference type="GO" id="GO:0051537">
    <property type="term" value="F:2 iron, 2 sulfur cluster binding"/>
    <property type="evidence" value="ECO:0007669"/>
    <property type="project" value="UniProtKB-KW"/>
</dbReference>
<evidence type="ECO:0000313" key="9">
    <source>
        <dbReference type="Proteomes" id="UP000323426"/>
    </source>
</evidence>
<sequence>MERDEFLRKCSLVCLSGLSISFLLPGCSPAYYIPFVVEGNRVKVRKADFVEVKKEELLEHNWVLVKTERYEEPIYLRKLENNAYSAVLLHCQHKGCEVNPAADILHCPCHGSEYTITGKVIQGPSERDLQQFMVQADGDYLYIQL</sequence>
<dbReference type="InterPro" id="IPR036922">
    <property type="entry name" value="Rieske_2Fe-2S_sf"/>
</dbReference>